<reference evidence="1 2" key="1">
    <citation type="submission" date="2020-05" db="EMBL/GenBank/DDBJ databases">
        <title>Draft genome sequence of Desulfovibrio psychrotolerans JS1T.</title>
        <authorList>
            <person name="Ueno A."/>
            <person name="Tamazawa S."/>
            <person name="Tamamura S."/>
            <person name="Murakami T."/>
            <person name="Kiyama T."/>
            <person name="Inomata H."/>
            <person name="Amano Y."/>
            <person name="Miyakawa K."/>
            <person name="Tamaki H."/>
            <person name="Naganuma T."/>
            <person name="Kaneko K."/>
        </authorList>
    </citation>
    <scope>NUCLEOTIDE SEQUENCE [LARGE SCALE GENOMIC DNA]</scope>
    <source>
        <strain evidence="1 2">JS1</strain>
    </source>
</reference>
<keyword evidence="2" id="KW-1185">Reference proteome</keyword>
<dbReference type="EMBL" id="BLVP01000008">
    <property type="protein sequence ID" value="GFM37637.1"/>
    <property type="molecule type" value="Genomic_DNA"/>
</dbReference>
<name>A0A7J0BVA2_9BACT</name>
<proteinExistence type="predicted"/>
<evidence type="ECO:0000313" key="2">
    <source>
        <dbReference type="Proteomes" id="UP000503820"/>
    </source>
</evidence>
<comment type="caution">
    <text evidence="1">The sequence shown here is derived from an EMBL/GenBank/DDBJ whole genome shotgun (WGS) entry which is preliminary data.</text>
</comment>
<gene>
    <name evidence="1" type="ORF">DSM19430T_23210</name>
</gene>
<accession>A0A7J0BVA2</accession>
<organism evidence="1 2">
    <name type="scientific">Desulfovibrio psychrotolerans</name>
    <dbReference type="NCBI Taxonomy" id="415242"/>
    <lineage>
        <taxon>Bacteria</taxon>
        <taxon>Pseudomonadati</taxon>
        <taxon>Thermodesulfobacteriota</taxon>
        <taxon>Desulfovibrionia</taxon>
        <taxon>Desulfovibrionales</taxon>
        <taxon>Desulfovibrionaceae</taxon>
        <taxon>Desulfovibrio</taxon>
    </lineage>
</organism>
<dbReference type="Proteomes" id="UP000503820">
    <property type="component" value="Unassembled WGS sequence"/>
</dbReference>
<protein>
    <submittedName>
        <fullName evidence="1">Uncharacterized protein</fullName>
    </submittedName>
</protein>
<evidence type="ECO:0000313" key="1">
    <source>
        <dbReference type="EMBL" id="GFM37637.1"/>
    </source>
</evidence>
<dbReference type="AlphaFoldDB" id="A0A7J0BVA2"/>
<sequence length="60" mass="6722">MFRLSLCFSCATVPYMLMPDNNRMLPDRNIRRVSAANTLPAMKEAGAAYSIGQEGRNRTL</sequence>